<feature type="domain" description="Alpha-D-phosphohexomutase alpha/beta/alpha" evidence="7">
    <location>
        <begin position="14"/>
        <end position="146"/>
    </location>
</feature>
<name>A0A508X8H2_9HYPH</name>
<dbReference type="Pfam" id="PF02879">
    <property type="entry name" value="PGM_PMM_II"/>
    <property type="match status" value="1"/>
</dbReference>
<evidence type="ECO:0000256" key="3">
    <source>
        <dbReference type="ARBA" id="ARBA00022553"/>
    </source>
</evidence>
<dbReference type="AlphaFoldDB" id="A0A508X8H2"/>
<dbReference type="Pfam" id="PF02878">
    <property type="entry name" value="PGM_PMM_I"/>
    <property type="match status" value="1"/>
</dbReference>
<dbReference type="Gene3D" id="3.40.120.10">
    <property type="entry name" value="Alpha-D-Glucose-1,6-Bisphosphate, subunit A, domain 3"/>
    <property type="match status" value="3"/>
</dbReference>
<feature type="domain" description="Alpha-D-phosphohexomutase alpha/beta/alpha" evidence="8">
    <location>
        <begin position="185"/>
        <end position="267"/>
    </location>
</feature>
<dbReference type="EC" id="5.4.2.8" evidence="10"/>
<reference evidence="10 11" key="1">
    <citation type="submission" date="2019-06" db="EMBL/GenBank/DDBJ databases">
        <authorList>
            <person name="Le Quere A."/>
            <person name="Colella S."/>
        </authorList>
    </citation>
    <scope>NUCLEOTIDE SEQUENCE [LARGE SCALE GENOMIC DNA]</scope>
    <source>
        <strain evidence="10">EmedicaeMD41</strain>
    </source>
</reference>
<dbReference type="EMBL" id="CABFNB010000126">
    <property type="protein sequence ID" value="VTZ64370.1"/>
    <property type="molecule type" value="Genomic_DNA"/>
</dbReference>
<dbReference type="Pfam" id="PF02880">
    <property type="entry name" value="PGM_PMM_III"/>
    <property type="match status" value="1"/>
</dbReference>
<sequence length="499" mass="53543">MRGNRSQLKKLDDMKFGTSGLRGLSVDLVEVGARAYAGAFGRYLVELGKVRTGDAILIGNDLRDSSPEIKMICATVLERLGFRVADCGTVPTPALAFYASKLEAAGLMVTGSHIAADRNGIKFYCPNGEINKADETAIAALAADYRSQSDVPRDNTVLPLEDHAERCLRLFYERNARLLSGGALAGLKVGVYEHSSVARDLIAMLLLRLGADVVPLGRSEIFIPVDTEALSPQTIISLEEWAGSHGLDAVVSADGDGDRPLIADEMGRPLRGDLIGLMTARFLGAKTIVTPITSNSGIEALGFFSVIRTKVGSPFVIAAMQQASAASGDPVIGFEANGGVLTASTIDLGRYRLEALPTRDCILPILAVLSQVKSQGRPLSVVARSYHLPAAAAGRLENYPVEASTALMSYLRSFENISVFLRDVGQVTSANDIDGLRVTLTERRTIHFRPSGNAPELRCYAEAATETAAWDLLNAGLARLRLWTNEFSKQQAAHEDILN</sequence>
<dbReference type="PANTHER" id="PTHR42946:SF1">
    <property type="entry name" value="PHOSPHOGLUCOMUTASE (ALPHA-D-GLUCOSE-1,6-BISPHOSPHATE-DEPENDENT)"/>
    <property type="match status" value="1"/>
</dbReference>
<evidence type="ECO:0000256" key="1">
    <source>
        <dbReference type="ARBA" id="ARBA00001946"/>
    </source>
</evidence>
<dbReference type="OMA" id="NGDVAHF"/>
<dbReference type="GO" id="GO:0005975">
    <property type="term" value="P:carbohydrate metabolic process"/>
    <property type="evidence" value="ECO:0007669"/>
    <property type="project" value="InterPro"/>
</dbReference>
<accession>A0A508X8H2</accession>
<dbReference type="InterPro" id="IPR036900">
    <property type="entry name" value="A-D-PHexomutase_C_sf"/>
</dbReference>
<dbReference type="Gene3D" id="3.30.310.50">
    <property type="entry name" value="Alpha-D-phosphohexomutase, C-terminal domain"/>
    <property type="match status" value="1"/>
</dbReference>
<organism evidence="10 11">
    <name type="scientific">Sinorhizobium medicae</name>
    <dbReference type="NCBI Taxonomy" id="110321"/>
    <lineage>
        <taxon>Bacteria</taxon>
        <taxon>Pseudomonadati</taxon>
        <taxon>Pseudomonadota</taxon>
        <taxon>Alphaproteobacteria</taxon>
        <taxon>Hyphomicrobiales</taxon>
        <taxon>Rhizobiaceae</taxon>
        <taxon>Sinorhizobium/Ensifer group</taxon>
        <taxon>Sinorhizobium</taxon>
    </lineage>
</organism>
<dbReference type="SUPFAM" id="SSF55957">
    <property type="entry name" value="Phosphoglucomutase, C-terminal domain"/>
    <property type="match status" value="1"/>
</dbReference>
<evidence type="ECO:0000259" key="8">
    <source>
        <dbReference type="Pfam" id="PF02879"/>
    </source>
</evidence>
<dbReference type="PANTHER" id="PTHR42946">
    <property type="entry name" value="PHOSPHOHEXOSE MUTASE"/>
    <property type="match status" value="1"/>
</dbReference>
<feature type="domain" description="Alpha-D-phosphohexomutase alpha/beta/alpha" evidence="9">
    <location>
        <begin position="283"/>
        <end position="383"/>
    </location>
</feature>
<evidence type="ECO:0000256" key="5">
    <source>
        <dbReference type="ARBA" id="ARBA00022842"/>
    </source>
</evidence>
<dbReference type="InterPro" id="IPR005845">
    <property type="entry name" value="A-D-PHexomutase_a/b/a-II"/>
</dbReference>
<keyword evidence="3" id="KW-0597">Phosphoprotein</keyword>
<dbReference type="InterPro" id="IPR005846">
    <property type="entry name" value="A-D-PHexomutase_a/b/a-III"/>
</dbReference>
<evidence type="ECO:0000256" key="4">
    <source>
        <dbReference type="ARBA" id="ARBA00022723"/>
    </source>
</evidence>
<evidence type="ECO:0000313" key="11">
    <source>
        <dbReference type="Proteomes" id="UP000507954"/>
    </source>
</evidence>
<comment type="similarity">
    <text evidence="2">Belongs to the phosphohexose mutase family.</text>
</comment>
<proteinExistence type="inferred from homology"/>
<dbReference type="SUPFAM" id="SSF53738">
    <property type="entry name" value="Phosphoglucomutase, first 3 domains"/>
    <property type="match status" value="3"/>
</dbReference>
<dbReference type="GO" id="GO:0004615">
    <property type="term" value="F:phosphomannomutase activity"/>
    <property type="evidence" value="ECO:0007669"/>
    <property type="project" value="UniProtKB-EC"/>
</dbReference>
<keyword evidence="6 10" id="KW-0413">Isomerase</keyword>
<evidence type="ECO:0000259" key="9">
    <source>
        <dbReference type="Pfam" id="PF02880"/>
    </source>
</evidence>
<keyword evidence="5" id="KW-0460">Magnesium</keyword>
<dbReference type="Proteomes" id="UP000507954">
    <property type="component" value="Unassembled WGS sequence"/>
</dbReference>
<comment type="cofactor">
    <cofactor evidence="1">
        <name>Mg(2+)</name>
        <dbReference type="ChEBI" id="CHEBI:18420"/>
    </cofactor>
</comment>
<protein>
    <submittedName>
        <fullName evidence="10">Phosphomannomutase</fullName>
        <ecNumber evidence="10">5.4.2.8</ecNumber>
    </submittedName>
</protein>
<evidence type="ECO:0000259" key="7">
    <source>
        <dbReference type="Pfam" id="PF02878"/>
    </source>
</evidence>
<dbReference type="InterPro" id="IPR050060">
    <property type="entry name" value="Phosphoglucosamine_mutase"/>
</dbReference>
<evidence type="ECO:0000256" key="6">
    <source>
        <dbReference type="ARBA" id="ARBA00023235"/>
    </source>
</evidence>
<dbReference type="InterPro" id="IPR016055">
    <property type="entry name" value="A-D-PHexomutase_a/b/a-I/II/III"/>
</dbReference>
<dbReference type="InterPro" id="IPR005844">
    <property type="entry name" value="A-D-PHexomutase_a/b/a-I"/>
</dbReference>
<evidence type="ECO:0000256" key="2">
    <source>
        <dbReference type="ARBA" id="ARBA00010231"/>
    </source>
</evidence>
<gene>
    <name evidence="10" type="primary">noeK</name>
    <name evidence="10" type="ORF">EMEDMD4_580004</name>
</gene>
<dbReference type="GO" id="GO:0046872">
    <property type="term" value="F:metal ion binding"/>
    <property type="evidence" value="ECO:0007669"/>
    <property type="project" value="UniProtKB-KW"/>
</dbReference>
<keyword evidence="4" id="KW-0479">Metal-binding</keyword>
<evidence type="ECO:0000313" key="10">
    <source>
        <dbReference type="EMBL" id="VTZ64370.1"/>
    </source>
</evidence>